<evidence type="ECO:0000259" key="1">
    <source>
        <dbReference type="Pfam" id="PF00188"/>
    </source>
</evidence>
<protein>
    <submittedName>
        <fullName evidence="2">CAP domain-containing protein</fullName>
    </submittedName>
</protein>
<reference evidence="2 3" key="1">
    <citation type="submission" date="2023-12" db="EMBL/GenBank/DDBJ databases">
        <title>the genome sequence of Hyalangium sp. s54d21.</title>
        <authorList>
            <person name="Zhang X."/>
        </authorList>
    </citation>
    <scope>NUCLEOTIDE SEQUENCE [LARGE SCALE GENOMIC DNA]</scope>
    <source>
        <strain evidence="3">s54d21</strain>
    </source>
</reference>
<dbReference type="Gene3D" id="3.40.33.10">
    <property type="entry name" value="CAP"/>
    <property type="match status" value="2"/>
</dbReference>
<organism evidence="2 3">
    <name type="scientific">Hyalangium rubrum</name>
    <dbReference type="NCBI Taxonomy" id="3103134"/>
    <lineage>
        <taxon>Bacteria</taxon>
        <taxon>Pseudomonadati</taxon>
        <taxon>Myxococcota</taxon>
        <taxon>Myxococcia</taxon>
        <taxon>Myxococcales</taxon>
        <taxon>Cystobacterineae</taxon>
        <taxon>Archangiaceae</taxon>
        <taxon>Hyalangium</taxon>
    </lineage>
</organism>
<dbReference type="PANTHER" id="PTHR31157:SF1">
    <property type="entry name" value="SCP DOMAIN-CONTAINING PROTEIN"/>
    <property type="match status" value="1"/>
</dbReference>
<comment type="caution">
    <text evidence="2">The sequence shown here is derived from an EMBL/GenBank/DDBJ whole genome shotgun (WGS) entry which is preliminary data.</text>
</comment>
<proteinExistence type="predicted"/>
<dbReference type="PANTHER" id="PTHR31157">
    <property type="entry name" value="SCP DOMAIN-CONTAINING PROTEIN"/>
    <property type="match status" value="1"/>
</dbReference>
<dbReference type="InterPro" id="IPR014044">
    <property type="entry name" value="CAP_dom"/>
</dbReference>
<dbReference type="EMBL" id="JAXIVS010000005">
    <property type="protein sequence ID" value="MDY7227922.1"/>
    <property type="molecule type" value="Genomic_DNA"/>
</dbReference>
<name>A0ABU5H575_9BACT</name>
<sequence length="503" mass="54534">MLALALTALVAATPLTPESMEKQAALHVVREFERVGRRAPVQDKALTEAARRLAREALGPQMPNGAPDLHALTLAVSDSGGADPSPRSLIIRAWEHSQAIDTFLARQDFNTEPTTHYGVGVVTAGERAALLLLMADRKAELVHFPRNYSRPGSTQVLCGELATPLRSAEVYVTLPDGNVQRVPLTRETGPRFCSQLRFLQTGAYTVEVIGRATKGPEVAALFLVDVGGPRERGEQEPGFDSEPTTVPEAREALLSRINNLRKAHKLPPLAPAAALDTVAQKYSERMAREGFFAHVAPDGSDLRKRLEGAGPAYRSAGENLGLAPGPLSAHFGIEHSPGHRKNLLSPQFTHVGIGVAFQTVEGRPQAIVTEVFSSAGIAATADPLVEAYKALDAKRAERKLPPLERSEVLEQIAMDHVRRALKQDTPKAHLPDSRVHDRVFRAMVDVATTAVDFYVAEDPTTVPESKSLLDARNTQVGVGIIRGDSQTFGRGKYWVVVIYTTPR</sequence>
<dbReference type="Pfam" id="PF00188">
    <property type="entry name" value="CAP"/>
    <property type="match status" value="2"/>
</dbReference>
<accession>A0ABU5H575</accession>
<dbReference type="InterPro" id="IPR035940">
    <property type="entry name" value="CAP_sf"/>
</dbReference>
<dbReference type="Proteomes" id="UP001291309">
    <property type="component" value="Unassembled WGS sequence"/>
</dbReference>
<keyword evidence="3" id="KW-1185">Reference proteome</keyword>
<feature type="domain" description="SCP" evidence="1">
    <location>
        <begin position="254"/>
        <end position="358"/>
    </location>
</feature>
<feature type="domain" description="SCP" evidence="1">
    <location>
        <begin position="391"/>
        <end position="498"/>
    </location>
</feature>
<dbReference type="RefSeq" id="WP_321546651.1">
    <property type="nucleotide sequence ID" value="NZ_JAXIVS010000005.1"/>
</dbReference>
<dbReference type="CDD" id="cd05379">
    <property type="entry name" value="CAP_bacterial"/>
    <property type="match status" value="1"/>
</dbReference>
<evidence type="ECO:0000313" key="2">
    <source>
        <dbReference type="EMBL" id="MDY7227922.1"/>
    </source>
</evidence>
<gene>
    <name evidence="2" type="ORF">SYV04_16010</name>
</gene>
<dbReference type="SUPFAM" id="SSF55797">
    <property type="entry name" value="PR-1-like"/>
    <property type="match status" value="2"/>
</dbReference>
<evidence type="ECO:0000313" key="3">
    <source>
        <dbReference type="Proteomes" id="UP001291309"/>
    </source>
</evidence>